<protein>
    <submittedName>
        <fullName evidence="1">Uncharacterized protein</fullName>
    </submittedName>
</protein>
<name>A0A5P8JMF9_9LACO</name>
<dbReference type="RefSeq" id="WP_152164617.1">
    <property type="nucleotide sequence ID" value="NZ_CP045068.1"/>
</dbReference>
<sequence length="110" mass="12651">MTPDNWDKKIKRIILQAGLSTAFIFAMIPFSNAGSRVSTGRTDVRLLLNFIYPQVVHILGKNSPTTAQPSYEQYPQTYPQVNWLVIPNHYPHLTKFQGITRHKNTLNVQR</sequence>
<evidence type="ECO:0000313" key="1">
    <source>
        <dbReference type="EMBL" id="QFQ90278.1"/>
    </source>
</evidence>
<accession>A0A5P8JMF9</accession>
<dbReference type="Proteomes" id="UP000388452">
    <property type="component" value="Chromosome"/>
</dbReference>
<organism evidence="1 2">
    <name type="scientific">Lacticaseibacillus manihotivorans</name>
    <dbReference type="NCBI Taxonomy" id="88233"/>
    <lineage>
        <taxon>Bacteria</taxon>
        <taxon>Bacillati</taxon>
        <taxon>Bacillota</taxon>
        <taxon>Bacilli</taxon>
        <taxon>Lactobacillales</taxon>
        <taxon>Lactobacillaceae</taxon>
        <taxon>Lacticaseibacillus</taxon>
    </lineage>
</organism>
<dbReference type="AlphaFoldDB" id="A0A5P8JMF9"/>
<evidence type="ECO:0000313" key="2">
    <source>
        <dbReference type="Proteomes" id="UP000388452"/>
    </source>
</evidence>
<gene>
    <name evidence="1" type="ORF">LM010_01950</name>
</gene>
<dbReference type="EMBL" id="CP045068">
    <property type="protein sequence ID" value="QFQ90278.1"/>
    <property type="molecule type" value="Genomic_DNA"/>
</dbReference>
<reference evidence="1 2" key="1">
    <citation type="submission" date="2019-10" db="EMBL/GenBank/DDBJ databases">
        <title>Genome sequencing of Lactobacillus manihotivorans.</title>
        <authorList>
            <person name="Kim K."/>
        </authorList>
    </citation>
    <scope>NUCLEOTIDE SEQUENCE [LARGE SCALE GENOMIC DNA]</scope>
    <source>
        <strain evidence="1 2">LM010</strain>
    </source>
</reference>
<proteinExistence type="predicted"/>